<keyword evidence="2" id="KW-0808">Transferase</keyword>
<dbReference type="CDD" id="cd02440">
    <property type="entry name" value="AdoMet_MTases"/>
    <property type="match status" value="1"/>
</dbReference>
<dbReference type="EMBL" id="VWPJ01000008">
    <property type="protein sequence ID" value="KAA5605646.1"/>
    <property type="molecule type" value="Genomic_DNA"/>
</dbReference>
<dbReference type="SUPFAM" id="SSF53335">
    <property type="entry name" value="S-adenosyl-L-methionine-dependent methyltransferases"/>
    <property type="match status" value="1"/>
</dbReference>
<name>A0A5M6IBL2_9PROT</name>
<dbReference type="OrthoDB" id="9791837at2"/>
<comment type="caution">
    <text evidence="2">The sequence shown here is derived from an EMBL/GenBank/DDBJ whole genome shotgun (WGS) entry which is preliminary data.</text>
</comment>
<keyword evidence="3" id="KW-1185">Reference proteome</keyword>
<dbReference type="RefSeq" id="WP_150062357.1">
    <property type="nucleotide sequence ID" value="NZ_JACHII010000002.1"/>
</dbReference>
<sequence length="238" mass="26736">MDARDLMDRIYRQQRHIYDLTRKYYLLGRDELIADLGAAQGETVCEVGCGTARNLVKMARAWSRADLMGLDASTEMLKTARGKLARAELADEVPVAHALAQDFDPVALFGLTRPLDHIVFSYSLSMIPPWRESIDHALDLVRPGGRIHIVDFGDQAGLPRWFRSVLYWWLGLFHVQFRPELIAYLREIDAEGRAHVALKPLYRGYAFSAVLTRPEAVASGRVTVRHPTTALPSTPVPG</sequence>
<feature type="domain" description="Methyltransferase type 12" evidence="1">
    <location>
        <begin position="46"/>
        <end position="147"/>
    </location>
</feature>
<dbReference type="PANTHER" id="PTHR47473:SF1">
    <property type="entry name" value="METHYLTRANSFERASE DOMAIN-CONTAINING PROTEIN"/>
    <property type="match status" value="1"/>
</dbReference>
<dbReference type="GO" id="GO:0008168">
    <property type="term" value="F:methyltransferase activity"/>
    <property type="evidence" value="ECO:0007669"/>
    <property type="project" value="UniProtKB-KW"/>
</dbReference>
<protein>
    <submittedName>
        <fullName evidence="2">Class I SAM-dependent methyltransferase</fullName>
    </submittedName>
</protein>
<dbReference type="Gene3D" id="3.40.50.150">
    <property type="entry name" value="Vaccinia Virus protein VP39"/>
    <property type="match status" value="1"/>
</dbReference>
<organism evidence="2 3">
    <name type="scientific">Roseospira marina</name>
    <dbReference type="NCBI Taxonomy" id="140057"/>
    <lineage>
        <taxon>Bacteria</taxon>
        <taxon>Pseudomonadati</taxon>
        <taxon>Pseudomonadota</taxon>
        <taxon>Alphaproteobacteria</taxon>
        <taxon>Rhodospirillales</taxon>
        <taxon>Rhodospirillaceae</taxon>
        <taxon>Roseospira</taxon>
    </lineage>
</organism>
<reference evidence="2 3" key="1">
    <citation type="submission" date="2019-09" db="EMBL/GenBank/DDBJ databases">
        <title>Genome sequence of Roseospira marina, one of the more divergent members of the non-sulfur purple photosynthetic bacterial family, the Rhodospirillaceae.</title>
        <authorList>
            <person name="Meyer T."/>
            <person name="Kyndt J."/>
        </authorList>
    </citation>
    <scope>NUCLEOTIDE SEQUENCE [LARGE SCALE GENOMIC DNA]</scope>
    <source>
        <strain evidence="2 3">DSM 15113</strain>
    </source>
</reference>
<evidence type="ECO:0000259" key="1">
    <source>
        <dbReference type="Pfam" id="PF08242"/>
    </source>
</evidence>
<dbReference type="PANTHER" id="PTHR47473">
    <property type="entry name" value="BTA1P"/>
    <property type="match status" value="1"/>
</dbReference>
<evidence type="ECO:0000313" key="3">
    <source>
        <dbReference type="Proteomes" id="UP000324065"/>
    </source>
</evidence>
<dbReference type="InterPro" id="IPR029063">
    <property type="entry name" value="SAM-dependent_MTases_sf"/>
</dbReference>
<keyword evidence="2" id="KW-0489">Methyltransferase</keyword>
<gene>
    <name evidence="2" type="ORF">F1188_10460</name>
</gene>
<accession>A0A5M6IBL2</accession>
<dbReference type="AlphaFoldDB" id="A0A5M6IBL2"/>
<dbReference type="InterPro" id="IPR013217">
    <property type="entry name" value="Methyltransf_12"/>
</dbReference>
<evidence type="ECO:0000313" key="2">
    <source>
        <dbReference type="EMBL" id="KAA5605646.1"/>
    </source>
</evidence>
<dbReference type="Proteomes" id="UP000324065">
    <property type="component" value="Unassembled WGS sequence"/>
</dbReference>
<proteinExistence type="predicted"/>
<dbReference type="Pfam" id="PF08242">
    <property type="entry name" value="Methyltransf_12"/>
    <property type="match status" value="1"/>
</dbReference>
<dbReference type="GO" id="GO:0032259">
    <property type="term" value="P:methylation"/>
    <property type="evidence" value="ECO:0007669"/>
    <property type="project" value="UniProtKB-KW"/>
</dbReference>